<evidence type="ECO:0000313" key="9">
    <source>
        <dbReference type="Proteomes" id="UP000332933"/>
    </source>
</evidence>
<dbReference type="AlphaFoldDB" id="A0A485L6G5"/>
<reference evidence="7" key="2">
    <citation type="submission" date="2019-06" db="EMBL/GenBank/DDBJ databases">
        <title>Genomics analysis of Aphanomyces spp. identifies a new class of oomycete effector associated with host adaptation.</title>
        <authorList>
            <person name="Gaulin E."/>
        </authorList>
    </citation>
    <scope>NUCLEOTIDE SEQUENCE</scope>
    <source>
        <strain evidence="7">CBS 578.67</strain>
    </source>
</reference>
<dbReference type="Gene3D" id="3.30.40.10">
    <property type="entry name" value="Zinc/RING finger domain, C3HC4 (zinc finger)"/>
    <property type="match status" value="1"/>
</dbReference>
<feature type="compositionally biased region" description="Low complexity" evidence="5">
    <location>
        <begin position="211"/>
        <end position="223"/>
    </location>
</feature>
<evidence type="ECO:0000259" key="6">
    <source>
        <dbReference type="PROSITE" id="PS50178"/>
    </source>
</evidence>
<keyword evidence="9" id="KW-1185">Reference proteome</keyword>
<evidence type="ECO:0000256" key="5">
    <source>
        <dbReference type="SAM" id="MobiDB-lite"/>
    </source>
</evidence>
<keyword evidence="1" id="KW-0479">Metal-binding</keyword>
<evidence type="ECO:0000256" key="1">
    <source>
        <dbReference type="ARBA" id="ARBA00022723"/>
    </source>
</evidence>
<dbReference type="InterPro" id="IPR013083">
    <property type="entry name" value="Znf_RING/FYVE/PHD"/>
</dbReference>
<keyword evidence="3" id="KW-0862">Zinc</keyword>
<dbReference type="PROSITE" id="PS50178">
    <property type="entry name" value="ZF_FYVE"/>
    <property type="match status" value="1"/>
</dbReference>
<dbReference type="InterPro" id="IPR000306">
    <property type="entry name" value="Znf_FYVE"/>
</dbReference>
<accession>A0A485L6G5</accession>
<dbReference type="Proteomes" id="UP000332933">
    <property type="component" value="Unassembled WGS sequence"/>
</dbReference>
<dbReference type="Gene3D" id="3.30.450.40">
    <property type="match status" value="1"/>
</dbReference>
<dbReference type="PANTHER" id="PTHR43102">
    <property type="entry name" value="SLR1143 PROTEIN"/>
    <property type="match status" value="1"/>
</dbReference>
<dbReference type="SMART" id="SM00064">
    <property type="entry name" value="FYVE"/>
    <property type="match status" value="1"/>
</dbReference>
<dbReference type="PANTHER" id="PTHR43102:SF2">
    <property type="entry name" value="GAF DOMAIN-CONTAINING PROTEIN"/>
    <property type="match status" value="1"/>
</dbReference>
<dbReference type="EMBL" id="VJMH01005868">
    <property type="protein sequence ID" value="KAF0692591.1"/>
    <property type="molecule type" value="Genomic_DNA"/>
</dbReference>
<dbReference type="GO" id="GO:0008270">
    <property type="term" value="F:zinc ion binding"/>
    <property type="evidence" value="ECO:0007669"/>
    <property type="project" value="UniProtKB-KW"/>
</dbReference>
<feature type="compositionally biased region" description="Low complexity" evidence="5">
    <location>
        <begin position="472"/>
        <end position="488"/>
    </location>
</feature>
<dbReference type="InterPro" id="IPR011011">
    <property type="entry name" value="Znf_FYVE_PHD"/>
</dbReference>
<dbReference type="Pfam" id="PF01363">
    <property type="entry name" value="FYVE"/>
    <property type="match status" value="1"/>
</dbReference>
<evidence type="ECO:0000256" key="3">
    <source>
        <dbReference type="ARBA" id="ARBA00022833"/>
    </source>
</evidence>
<feature type="region of interest" description="Disordered" evidence="5">
    <location>
        <begin position="153"/>
        <end position="236"/>
    </location>
</feature>
<proteinExistence type="predicted"/>
<dbReference type="SUPFAM" id="SSF55781">
    <property type="entry name" value="GAF domain-like"/>
    <property type="match status" value="1"/>
</dbReference>
<sequence>MARRTSSAAVLTMNQLMHQDQWVPDKERERCNICSLRFGTFTRRKHHCRTCGEVVCSGCLMKRSAELPVKGIVDVKVCVSCVLMQATGLPVRPPHAFTMRPSYRETYISNPEDALSRNSEYHGRPSEFGMTNSAGSNHSLYPRRSSMEFGYDVAPSSTTRTRHSEFSMPRLSIDNYSNGRRPSPLGTRPSESSSHSHPMQGRPSGGARMRMLPPSLMHSSSSPYATTGAPAGYGDSPLSHDHEYGYPLDYNWRHPWPKPPTLPNDTERLDVLRTYGILDTPANEPSWIALAEAAAAAYACPIAAVAFMDAKRLWFKASVGLLQEEIPRDVSFCAHAIRRADGPLVVLDTLDDRRFEQNPLVTGRATIRFYASAPICSPRGHALGTVFVLDTAPRPFCDPSSLTMLARDVEARLVVVPRPLRHYTTRSMPLPSTPVQKDVAADENATRGSDMELMLVDLLRRTMETQHQLSTTQHRQSLLSHQSSTLSA</sequence>
<organism evidence="8 9">
    <name type="scientific">Aphanomyces stellatus</name>
    <dbReference type="NCBI Taxonomy" id="120398"/>
    <lineage>
        <taxon>Eukaryota</taxon>
        <taxon>Sar</taxon>
        <taxon>Stramenopiles</taxon>
        <taxon>Oomycota</taxon>
        <taxon>Saprolegniomycetes</taxon>
        <taxon>Saprolegniales</taxon>
        <taxon>Verrucalvaceae</taxon>
        <taxon>Aphanomyces</taxon>
    </lineage>
</organism>
<gene>
    <name evidence="8" type="primary">Aste57867_16346</name>
    <name evidence="7" type="ORF">As57867_016289</name>
    <name evidence="8" type="ORF">ASTE57867_16346</name>
</gene>
<dbReference type="Pfam" id="PF01590">
    <property type="entry name" value="GAF"/>
    <property type="match status" value="1"/>
</dbReference>
<reference evidence="8 9" key="1">
    <citation type="submission" date="2019-03" db="EMBL/GenBank/DDBJ databases">
        <authorList>
            <person name="Gaulin E."/>
            <person name="Dumas B."/>
        </authorList>
    </citation>
    <scope>NUCLEOTIDE SEQUENCE [LARGE SCALE GENOMIC DNA]</scope>
    <source>
        <strain evidence="8">CBS 568.67</strain>
    </source>
</reference>
<evidence type="ECO:0000313" key="8">
    <source>
        <dbReference type="EMBL" id="VFT93122.1"/>
    </source>
</evidence>
<name>A0A485L6G5_9STRA</name>
<dbReference type="EMBL" id="CAADRA010005889">
    <property type="protein sequence ID" value="VFT93122.1"/>
    <property type="molecule type" value="Genomic_DNA"/>
</dbReference>
<evidence type="ECO:0000256" key="2">
    <source>
        <dbReference type="ARBA" id="ARBA00022771"/>
    </source>
</evidence>
<dbReference type="InterPro" id="IPR029016">
    <property type="entry name" value="GAF-like_dom_sf"/>
</dbReference>
<evidence type="ECO:0000313" key="7">
    <source>
        <dbReference type="EMBL" id="KAF0692591.1"/>
    </source>
</evidence>
<dbReference type="InterPro" id="IPR003018">
    <property type="entry name" value="GAF"/>
</dbReference>
<feature type="domain" description="FYVE-type" evidence="6">
    <location>
        <begin position="25"/>
        <end position="86"/>
    </location>
</feature>
<dbReference type="InterPro" id="IPR017455">
    <property type="entry name" value="Znf_FYVE-rel"/>
</dbReference>
<protein>
    <submittedName>
        <fullName evidence="8">Aste57867_16346 protein</fullName>
    </submittedName>
</protein>
<keyword evidence="2 4" id="KW-0863">Zinc-finger</keyword>
<evidence type="ECO:0000256" key="4">
    <source>
        <dbReference type="PROSITE-ProRule" id="PRU00091"/>
    </source>
</evidence>
<dbReference type="SUPFAM" id="SSF57903">
    <property type="entry name" value="FYVE/PHD zinc finger"/>
    <property type="match status" value="1"/>
</dbReference>
<dbReference type="OrthoDB" id="70570at2759"/>
<feature type="region of interest" description="Disordered" evidence="5">
    <location>
        <begin position="466"/>
        <end position="488"/>
    </location>
</feature>